<dbReference type="GO" id="GO:0005634">
    <property type="term" value="C:nucleus"/>
    <property type="evidence" value="ECO:0007669"/>
    <property type="project" value="UniProtKB-SubCell"/>
</dbReference>
<evidence type="ECO:0000256" key="3">
    <source>
        <dbReference type="ARBA" id="ARBA00023125"/>
    </source>
</evidence>
<dbReference type="GO" id="GO:0000976">
    <property type="term" value="F:transcription cis-regulatory region binding"/>
    <property type="evidence" value="ECO:0007669"/>
    <property type="project" value="TreeGrafter"/>
</dbReference>
<keyword evidence="2" id="KW-0805">Transcription regulation</keyword>
<dbReference type="InterPro" id="IPR044810">
    <property type="entry name" value="WRKY_plant"/>
</dbReference>
<keyword evidence="5" id="KW-0539">Nucleus</keyword>
<gene>
    <name evidence="10" type="primary">LOC108840467</name>
</gene>
<dbReference type="Proteomes" id="UP000504610">
    <property type="component" value="Chromosome 2"/>
</dbReference>
<comment type="subcellular location">
    <subcellularLocation>
        <location evidence="1">Nucleus</location>
    </subcellularLocation>
</comment>
<reference evidence="10" key="2">
    <citation type="submission" date="2025-08" db="UniProtKB">
        <authorList>
            <consortium name="RefSeq"/>
        </authorList>
    </citation>
    <scope>IDENTIFICATION</scope>
    <source>
        <tissue evidence="10">Leaf</tissue>
    </source>
</reference>
<keyword evidence="9" id="KW-1185">Reference proteome</keyword>
<dbReference type="InterPro" id="IPR036576">
    <property type="entry name" value="WRKY_dom_sf"/>
</dbReference>
<dbReference type="GeneID" id="108840467"/>
<evidence type="ECO:0000256" key="5">
    <source>
        <dbReference type="ARBA" id="ARBA00023242"/>
    </source>
</evidence>
<sequence length="296" mass="32940">MDEGDLEAVVRGYSSSSDVFSGKSSGEFSPSFCPPVQTASFYGQEMETTGLDELGVLYKPFYTSSTQTLTKSVSVPEDSKCFQDDKKQRTYGCLLANGSKFNRIRIPGSWKSKKNQQKRVVEQVKEENLLSDAWAWRKYGQKPIKGSPYPRSYYRCSSSKGCLARKQVERNPQNPEKFTITYTNEHAHEIPTRRNSLAGTTRAKSSKPKPSITKKSGKQVVSSPTSNHVITSGDESSVVVQAMEVAEMSAYLTTGEIEGTSNNLPTDLPSDTGHIPSDFDEILNSQEFINGYLWNY</sequence>
<keyword evidence="3" id="KW-0238">DNA-binding</keyword>
<feature type="region of interest" description="Disordered" evidence="7">
    <location>
        <begin position="188"/>
        <end position="230"/>
    </location>
</feature>
<dbReference type="Pfam" id="PF03106">
    <property type="entry name" value="WRKY"/>
    <property type="match status" value="1"/>
</dbReference>
<dbReference type="SMART" id="SM00774">
    <property type="entry name" value="WRKY"/>
    <property type="match status" value="1"/>
</dbReference>
<dbReference type="SUPFAM" id="SSF118290">
    <property type="entry name" value="WRKY DNA-binding domain"/>
    <property type="match status" value="1"/>
</dbReference>
<evidence type="ECO:0000256" key="4">
    <source>
        <dbReference type="ARBA" id="ARBA00023163"/>
    </source>
</evidence>
<dbReference type="PANTHER" id="PTHR32096">
    <property type="entry name" value="WRKY TRANSCRIPTION FACTOR 30-RELATED-RELATED"/>
    <property type="match status" value="1"/>
</dbReference>
<organism evidence="9 10">
    <name type="scientific">Raphanus sativus</name>
    <name type="common">Radish</name>
    <name type="synonym">Raphanus raphanistrum var. sativus</name>
    <dbReference type="NCBI Taxonomy" id="3726"/>
    <lineage>
        <taxon>Eukaryota</taxon>
        <taxon>Viridiplantae</taxon>
        <taxon>Streptophyta</taxon>
        <taxon>Embryophyta</taxon>
        <taxon>Tracheophyta</taxon>
        <taxon>Spermatophyta</taxon>
        <taxon>Magnoliopsida</taxon>
        <taxon>eudicotyledons</taxon>
        <taxon>Gunneridae</taxon>
        <taxon>Pentapetalae</taxon>
        <taxon>rosids</taxon>
        <taxon>malvids</taxon>
        <taxon>Brassicales</taxon>
        <taxon>Brassicaceae</taxon>
        <taxon>Brassiceae</taxon>
        <taxon>Raphanus</taxon>
    </lineage>
</organism>
<evidence type="ECO:0000256" key="2">
    <source>
        <dbReference type="ARBA" id="ARBA00023015"/>
    </source>
</evidence>
<evidence type="ECO:0000259" key="8">
    <source>
        <dbReference type="PROSITE" id="PS50811"/>
    </source>
</evidence>
<feature type="domain" description="WRKY" evidence="8">
    <location>
        <begin position="125"/>
        <end position="191"/>
    </location>
</feature>
<accession>A0A6J0M9P0</accession>
<feature type="compositionally biased region" description="Polar residues" evidence="7">
    <location>
        <begin position="193"/>
        <end position="203"/>
    </location>
</feature>
<evidence type="ECO:0000313" key="9">
    <source>
        <dbReference type="Proteomes" id="UP000504610"/>
    </source>
</evidence>
<dbReference type="InterPro" id="IPR003657">
    <property type="entry name" value="WRKY_dom"/>
</dbReference>
<dbReference type="FunFam" id="2.20.25.80:FF:000007">
    <property type="entry name" value="WRKY transcription factor 22"/>
    <property type="match status" value="1"/>
</dbReference>
<dbReference type="RefSeq" id="XP_018468799.2">
    <property type="nucleotide sequence ID" value="XM_018613297.2"/>
</dbReference>
<feature type="compositionally biased region" description="Polar residues" evidence="7">
    <location>
        <begin position="219"/>
        <end position="230"/>
    </location>
</feature>
<proteinExistence type="inferred from homology"/>
<evidence type="ECO:0000256" key="6">
    <source>
        <dbReference type="ARBA" id="ARBA00060761"/>
    </source>
</evidence>
<dbReference type="OrthoDB" id="1077642at2759"/>
<evidence type="ECO:0000256" key="7">
    <source>
        <dbReference type="SAM" id="MobiDB-lite"/>
    </source>
</evidence>
<dbReference type="PROSITE" id="PS50811">
    <property type="entry name" value="WRKY"/>
    <property type="match status" value="1"/>
</dbReference>
<comment type="similarity">
    <text evidence="6">Belongs to the WRKY group II-e family.</text>
</comment>
<evidence type="ECO:0000256" key="1">
    <source>
        <dbReference type="ARBA" id="ARBA00004123"/>
    </source>
</evidence>
<protein>
    <submittedName>
        <fullName evidence="10">Probable WRKY transcription factor 29</fullName>
    </submittedName>
</protein>
<name>A0A6J0M9P0_RAPSA</name>
<reference evidence="9" key="1">
    <citation type="journal article" date="2019" name="Database">
        <title>The radish genome database (RadishGD): an integrated information resource for radish genomics.</title>
        <authorList>
            <person name="Yu H.J."/>
            <person name="Baek S."/>
            <person name="Lee Y.J."/>
            <person name="Cho A."/>
            <person name="Mun J.H."/>
        </authorList>
    </citation>
    <scope>NUCLEOTIDE SEQUENCE [LARGE SCALE GENOMIC DNA]</scope>
    <source>
        <strain evidence="9">cv. WK10039</strain>
    </source>
</reference>
<evidence type="ECO:0000313" key="10">
    <source>
        <dbReference type="RefSeq" id="XP_018468799.2"/>
    </source>
</evidence>
<dbReference type="KEGG" id="rsz:108840467"/>
<dbReference type="GO" id="GO:0003700">
    <property type="term" value="F:DNA-binding transcription factor activity"/>
    <property type="evidence" value="ECO:0007669"/>
    <property type="project" value="InterPro"/>
</dbReference>
<dbReference type="PANTHER" id="PTHR32096:SF95">
    <property type="entry name" value="WRKY DOMAIN-CONTAINING PROTEIN"/>
    <property type="match status" value="1"/>
</dbReference>
<keyword evidence="4" id="KW-0804">Transcription</keyword>
<dbReference type="Gene3D" id="2.20.25.80">
    <property type="entry name" value="WRKY domain"/>
    <property type="match status" value="1"/>
</dbReference>
<dbReference type="AlphaFoldDB" id="A0A6J0M9P0"/>